<reference evidence="10" key="2">
    <citation type="submission" date="2025-08" db="UniProtKB">
        <authorList>
            <consortium name="RefSeq"/>
        </authorList>
    </citation>
    <scope>IDENTIFICATION</scope>
    <source>
        <tissue evidence="10">Leaf</tissue>
    </source>
</reference>
<dbReference type="SMART" id="SM00353">
    <property type="entry name" value="HLH"/>
    <property type="match status" value="1"/>
</dbReference>
<evidence type="ECO:0000259" key="8">
    <source>
        <dbReference type="PROSITE" id="PS50888"/>
    </source>
</evidence>
<keyword evidence="9" id="KW-1185">Reference proteome</keyword>
<comment type="subunit">
    <text evidence="2">Homodimer.</text>
</comment>
<dbReference type="RefSeq" id="XP_021848296.1">
    <property type="nucleotide sequence ID" value="XM_021992604.2"/>
</dbReference>
<dbReference type="GO" id="GO:0006355">
    <property type="term" value="P:regulation of DNA-templated transcription"/>
    <property type="evidence" value="ECO:0000318"/>
    <property type="project" value="GO_Central"/>
</dbReference>
<keyword evidence="5" id="KW-0804">Transcription</keyword>
<protein>
    <submittedName>
        <fullName evidence="10">Transcription factor FER-LIKE IRON DEFICIENCY-INDUCED TRANSCRIPTION FACTOR</fullName>
    </submittedName>
</protein>
<dbReference type="InterPro" id="IPR036638">
    <property type="entry name" value="HLH_DNA-bd_sf"/>
</dbReference>
<dbReference type="GO" id="GO:0003700">
    <property type="term" value="F:DNA-binding transcription factor activity"/>
    <property type="evidence" value="ECO:0000318"/>
    <property type="project" value="GO_Central"/>
</dbReference>
<keyword evidence="3" id="KW-0805">Transcription regulation</keyword>
<feature type="region of interest" description="Disordered" evidence="7">
    <location>
        <begin position="97"/>
        <end position="152"/>
    </location>
</feature>
<dbReference type="GO" id="GO:0005634">
    <property type="term" value="C:nucleus"/>
    <property type="evidence" value="ECO:0000318"/>
    <property type="project" value="GO_Central"/>
</dbReference>
<comment type="subcellular location">
    <subcellularLocation>
        <location evidence="1">Nucleus</location>
    </subcellularLocation>
</comment>
<dbReference type="GeneID" id="110787964"/>
<evidence type="ECO:0000313" key="9">
    <source>
        <dbReference type="Proteomes" id="UP000813463"/>
    </source>
</evidence>
<proteinExistence type="predicted"/>
<dbReference type="Proteomes" id="UP000813463">
    <property type="component" value="Chromosome 2"/>
</dbReference>
<keyword evidence="6" id="KW-0539">Nucleus</keyword>
<dbReference type="PANTHER" id="PTHR31945">
    <property type="entry name" value="TRANSCRIPTION FACTOR SCREAM2-RELATED"/>
    <property type="match status" value="1"/>
</dbReference>
<evidence type="ECO:0000256" key="2">
    <source>
        <dbReference type="ARBA" id="ARBA00011738"/>
    </source>
</evidence>
<evidence type="ECO:0000256" key="6">
    <source>
        <dbReference type="ARBA" id="ARBA00023242"/>
    </source>
</evidence>
<evidence type="ECO:0000256" key="7">
    <source>
        <dbReference type="SAM" id="MobiDB-lite"/>
    </source>
</evidence>
<dbReference type="KEGG" id="soe:110787964"/>
<dbReference type="OrthoDB" id="1886792at2759"/>
<evidence type="ECO:0000256" key="3">
    <source>
        <dbReference type="ARBA" id="ARBA00023015"/>
    </source>
</evidence>
<feature type="compositionally biased region" description="Basic and acidic residues" evidence="7">
    <location>
        <begin position="137"/>
        <end position="148"/>
    </location>
</feature>
<feature type="compositionally biased region" description="Acidic residues" evidence="7">
    <location>
        <begin position="106"/>
        <end position="119"/>
    </location>
</feature>
<dbReference type="Pfam" id="PF00010">
    <property type="entry name" value="HLH"/>
    <property type="match status" value="1"/>
</dbReference>
<keyword evidence="4" id="KW-0238">DNA-binding</keyword>
<dbReference type="PANTHER" id="PTHR31945:SF17">
    <property type="entry name" value="TRANSCRIPTION FACTOR FER-LIKE IRON DEFICIENCY-INDUCED TRANSCRIPTION FACTOR"/>
    <property type="match status" value="1"/>
</dbReference>
<reference evidence="9" key="1">
    <citation type="journal article" date="2021" name="Nat. Commun.">
        <title>Genomic analyses provide insights into spinach domestication and the genetic basis of agronomic traits.</title>
        <authorList>
            <person name="Cai X."/>
            <person name="Sun X."/>
            <person name="Xu C."/>
            <person name="Sun H."/>
            <person name="Wang X."/>
            <person name="Ge C."/>
            <person name="Zhang Z."/>
            <person name="Wang Q."/>
            <person name="Fei Z."/>
            <person name="Jiao C."/>
            <person name="Wang Q."/>
        </authorList>
    </citation>
    <scope>NUCLEOTIDE SEQUENCE [LARGE SCALE GENOMIC DNA]</scope>
    <source>
        <strain evidence="9">cv. Varoflay</strain>
    </source>
</reference>
<evidence type="ECO:0000256" key="5">
    <source>
        <dbReference type="ARBA" id="ARBA00023163"/>
    </source>
</evidence>
<dbReference type="FunFam" id="4.10.280.10:FF:000096">
    <property type="entry name" value="Basic helix-loop-helix (BHLH) DNA-binding superfamily protein"/>
    <property type="match status" value="1"/>
</dbReference>
<dbReference type="SUPFAM" id="SSF47459">
    <property type="entry name" value="HLH, helix-loop-helix DNA-binding domain"/>
    <property type="match status" value="1"/>
</dbReference>
<dbReference type="GO" id="GO:0046983">
    <property type="term" value="F:protein dimerization activity"/>
    <property type="evidence" value="ECO:0007669"/>
    <property type="project" value="InterPro"/>
</dbReference>
<evidence type="ECO:0000313" key="10">
    <source>
        <dbReference type="RefSeq" id="XP_021848296.1"/>
    </source>
</evidence>
<organism evidence="9 10">
    <name type="scientific">Spinacia oleracea</name>
    <name type="common">Spinach</name>
    <dbReference type="NCBI Taxonomy" id="3562"/>
    <lineage>
        <taxon>Eukaryota</taxon>
        <taxon>Viridiplantae</taxon>
        <taxon>Streptophyta</taxon>
        <taxon>Embryophyta</taxon>
        <taxon>Tracheophyta</taxon>
        <taxon>Spermatophyta</taxon>
        <taxon>Magnoliopsida</taxon>
        <taxon>eudicotyledons</taxon>
        <taxon>Gunneridae</taxon>
        <taxon>Pentapetalae</taxon>
        <taxon>Caryophyllales</taxon>
        <taxon>Chenopodiaceae</taxon>
        <taxon>Chenopodioideae</taxon>
        <taxon>Anserineae</taxon>
        <taxon>Spinacia</taxon>
    </lineage>
</organism>
<dbReference type="GO" id="GO:0043565">
    <property type="term" value="F:sequence-specific DNA binding"/>
    <property type="evidence" value="ECO:0000318"/>
    <property type="project" value="GO_Central"/>
</dbReference>
<feature type="domain" description="BHLH" evidence="8">
    <location>
        <begin position="139"/>
        <end position="188"/>
    </location>
</feature>
<dbReference type="PROSITE" id="PS50888">
    <property type="entry name" value="BHLH"/>
    <property type="match status" value="1"/>
</dbReference>
<sequence>MDDSNSSTPSLPLIHDFSLDFVEQDLNFNHVIEMLRGSETSDPSSICVNQNFDPLSLTPDNNYGMNFYQIPQDNVFNNFSSPTMSCTNNSLLNSLSGFDDETVRGEDEEEDDDDDDDNYLEAGEHSSATTKTTTKKGKLDRSRTLVSERKRRGRMKEKLYALRALVPNITKMDKASIVGDAVLYVQDLQMQSKKLKSQIEGLESSLKAADRGQGFADNPKKNASLDQFIPVCKIIMQMDVLQIEEREYYVKVVSNKGQGVAAALYKALDCLTSFTIRNSSLSTLYDQFVLTFTLNVAKCREEFNLPNMKVWISGALLNQGFEFQCF</sequence>
<dbReference type="InterPro" id="IPR051358">
    <property type="entry name" value="TF_AMS/ICE1/BHLH6-like"/>
</dbReference>
<dbReference type="InterPro" id="IPR011598">
    <property type="entry name" value="bHLH_dom"/>
</dbReference>
<accession>A0A9R0IFN1</accession>
<name>A0A9R0IFN1_SPIOL</name>
<dbReference type="Gene3D" id="4.10.280.10">
    <property type="entry name" value="Helix-loop-helix DNA-binding domain"/>
    <property type="match status" value="1"/>
</dbReference>
<evidence type="ECO:0000256" key="4">
    <source>
        <dbReference type="ARBA" id="ARBA00023125"/>
    </source>
</evidence>
<evidence type="ECO:0000256" key="1">
    <source>
        <dbReference type="ARBA" id="ARBA00004123"/>
    </source>
</evidence>
<dbReference type="AlphaFoldDB" id="A0A9R0IFN1"/>
<gene>
    <name evidence="10" type="primary">LOC110787964</name>
</gene>